<proteinExistence type="predicted"/>
<evidence type="ECO:0000313" key="2">
    <source>
        <dbReference type="Proteomes" id="UP000035035"/>
    </source>
</evidence>
<accession>W9DIN7</accession>
<name>W9DIN7_9ACTN</name>
<gene>
    <name evidence="1" type="ORF">V525_14545</name>
</gene>
<dbReference type="Proteomes" id="UP000035035">
    <property type="component" value="Unassembled WGS sequence"/>
</dbReference>
<keyword evidence="2" id="KW-1185">Reference proteome</keyword>
<protein>
    <submittedName>
        <fullName evidence="1">Uncharacterized protein</fullName>
    </submittedName>
</protein>
<sequence length="207" mass="22413">MQHVYRPVKLGAAARSPLDLFGLNTLLAGMSESLEVRSEPALVVIEGRRAWSTDLGSEATTTAVVAAIDDTTGVLSRYEAGRLSLAVSELAEHKSLPAELFAWTGPVAEDDPREDRSPAAKAARRLREQEATSAKVAALDQPFDVLRTILEAGDAVRARAALRELLHVSELGADAIESMPLRFFNPEYATKLRGQLSVLSDTEKPHK</sequence>
<dbReference type="PATRIC" id="fig|1423140.3.peg.2911"/>
<dbReference type="HOGENOM" id="CLU_1324832_0_0_11"/>
<reference evidence="1 2" key="1">
    <citation type="journal article" date="2014" name="Genome Announc.">
        <title>Draft Genome Sequence of Gordonia alkanivorans Strain CGMCC6845, a Halotolerant Hydrocarbon-Degrading Bacterium.</title>
        <authorList>
            <person name="Wang X."/>
            <person name="Jin D."/>
            <person name="Zhou L."/>
            <person name="Wu L."/>
            <person name="An W."/>
            <person name="Zhao L."/>
        </authorList>
    </citation>
    <scope>NUCLEOTIDE SEQUENCE [LARGE SCALE GENOMIC DNA]</scope>
    <source>
        <strain evidence="1 2">CGMCC 6845</strain>
    </source>
</reference>
<evidence type="ECO:0000313" key="1">
    <source>
        <dbReference type="EMBL" id="ETA06225.1"/>
    </source>
</evidence>
<dbReference type="AlphaFoldDB" id="W9DIN7"/>
<dbReference type="EMBL" id="AYXO01000026">
    <property type="protein sequence ID" value="ETA06225.1"/>
    <property type="molecule type" value="Genomic_DNA"/>
</dbReference>
<organism evidence="1 2">
    <name type="scientific">Gordonia alkanivorans CGMCC 6845</name>
    <dbReference type="NCBI Taxonomy" id="1423140"/>
    <lineage>
        <taxon>Bacteria</taxon>
        <taxon>Bacillati</taxon>
        <taxon>Actinomycetota</taxon>
        <taxon>Actinomycetes</taxon>
        <taxon>Mycobacteriales</taxon>
        <taxon>Gordoniaceae</taxon>
        <taxon>Gordonia</taxon>
    </lineage>
</organism>
<comment type="caution">
    <text evidence="1">The sequence shown here is derived from an EMBL/GenBank/DDBJ whole genome shotgun (WGS) entry which is preliminary data.</text>
</comment>